<gene>
    <name evidence="3" type="ORF">HRR80_003264</name>
</gene>
<dbReference type="EMBL" id="JAJGCB010000004">
    <property type="protein sequence ID" value="KAJ8993237.1"/>
    <property type="molecule type" value="Genomic_DNA"/>
</dbReference>
<reference evidence="3" key="1">
    <citation type="submission" date="2023-01" db="EMBL/GenBank/DDBJ databases">
        <title>Exophiala dermititidis isolated from Cystic Fibrosis Patient.</title>
        <authorList>
            <person name="Kurbessoian T."/>
            <person name="Crocker A."/>
            <person name="Murante D."/>
            <person name="Hogan D.A."/>
            <person name="Stajich J.E."/>
        </authorList>
    </citation>
    <scope>NUCLEOTIDE SEQUENCE</scope>
    <source>
        <strain evidence="3">Ex8</strain>
    </source>
</reference>
<evidence type="ECO:0000313" key="4">
    <source>
        <dbReference type="Proteomes" id="UP001161757"/>
    </source>
</evidence>
<keyword evidence="1" id="KW-0175">Coiled coil</keyword>
<feature type="compositionally biased region" description="Basic and acidic residues" evidence="2">
    <location>
        <begin position="161"/>
        <end position="172"/>
    </location>
</feature>
<sequence length="186" mass="20829">MSRTPGPCRDSSCKHTECALMRQNKQLEQSAGDGASRANKAESKYELLKTQFAHLETAHRELKEKVLALVSLKEKSEALEDEKVVTGELIERLRTVHFNKEHHQVSAQQALGLINKVQLDKADTLSEIIQEISKRLGEDINFHMLPLGDQASIIPRASKRPRPEETADEPARKQVARSRIGNSESA</sequence>
<evidence type="ECO:0000256" key="2">
    <source>
        <dbReference type="SAM" id="MobiDB-lite"/>
    </source>
</evidence>
<evidence type="ECO:0000313" key="3">
    <source>
        <dbReference type="EMBL" id="KAJ8993237.1"/>
    </source>
</evidence>
<accession>A0AAN6F0I1</accession>
<evidence type="ECO:0000256" key="1">
    <source>
        <dbReference type="SAM" id="Coils"/>
    </source>
</evidence>
<dbReference type="Proteomes" id="UP001161757">
    <property type="component" value="Unassembled WGS sequence"/>
</dbReference>
<dbReference type="AlphaFoldDB" id="A0AAN6F0I1"/>
<feature type="region of interest" description="Disordered" evidence="2">
    <location>
        <begin position="151"/>
        <end position="186"/>
    </location>
</feature>
<feature type="coiled-coil region" evidence="1">
    <location>
        <begin position="38"/>
        <end position="82"/>
    </location>
</feature>
<protein>
    <submittedName>
        <fullName evidence="3">Uncharacterized protein</fullName>
    </submittedName>
</protein>
<proteinExistence type="predicted"/>
<comment type="caution">
    <text evidence="3">The sequence shown here is derived from an EMBL/GenBank/DDBJ whole genome shotgun (WGS) entry which is preliminary data.</text>
</comment>
<name>A0AAN6F0I1_EXODE</name>
<organism evidence="3 4">
    <name type="scientific">Exophiala dermatitidis</name>
    <name type="common">Black yeast-like fungus</name>
    <name type="synonym">Wangiella dermatitidis</name>
    <dbReference type="NCBI Taxonomy" id="5970"/>
    <lineage>
        <taxon>Eukaryota</taxon>
        <taxon>Fungi</taxon>
        <taxon>Dikarya</taxon>
        <taxon>Ascomycota</taxon>
        <taxon>Pezizomycotina</taxon>
        <taxon>Eurotiomycetes</taxon>
        <taxon>Chaetothyriomycetidae</taxon>
        <taxon>Chaetothyriales</taxon>
        <taxon>Herpotrichiellaceae</taxon>
        <taxon>Exophiala</taxon>
    </lineage>
</organism>